<accession>A0A853DIL4</accession>
<keyword evidence="2" id="KW-1185">Reference proteome</keyword>
<dbReference type="Proteomes" id="UP000571817">
    <property type="component" value="Unassembled WGS sequence"/>
</dbReference>
<name>A0A853DIL4_9MICO</name>
<evidence type="ECO:0000313" key="2">
    <source>
        <dbReference type="Proteomes" id="UP000571817"/>
    </source>
</evidence>
<protein>
    <submittedName>
        <fullName evidence="1">Nitric oxide reductase activation protein</fullName>
    </submittedName>
</protein>
<dbReference type="EMBL" id="JACCFW010000001">
    <property type="protein sequence ID" value="NYJ75809.1"/>
    <property type="molecule type" value="Genomic_DNA"/>
</dbReference>
<gene>
    <name evidence="1" type="ORF">HNR15_002772</name>
</gene>
<dbReference type="AlphaFoldDB" id="A0A853DIL4"/>
<organism evidence="1 2">
    <name type="scientific">Allobranchiibius huperziae</name>
    <dbReference type="NCBI Taxonomy" id="1874116"/>
    <lineage>
        <taxon>Bacteria</taxon>
        <taxon>Bacillati</taxon>
        <taxon>Actinomycetota</taxon>
        <taxon>Actinomycetes</taxon>
        <taxon>Micrococcales</taxon>
        <taxon>Dermacoccaceae</taxon>
        <taxon>Allobranchiibius</taxon>
    </lineage>
</organism>
<sequence>MHGTRANAGRDVALSLSAPAERDKSLPIVAEMLLAEIDYRPGSYLASALLVWLTHDRTGPNRVNGRLRPTDHAGKTVALVSHGRNLRASLWPRAVPHGAIWSQGGC</sequence>
<comment type="caution">
    <text evidence="1">The sequence shown here is derived from an EMBL/GenBank/DDBJ whole genome shotgun (WGS) entry which is preliminary data.</text>
</comment>
<proteinExistence type="predicted"/>
<reference evidence="1 2" key="1">
    <citation type="submission" date="2020-07" db="EMBL/GenBank/DDBJ databases">
        <title>Sequencing the genomes of 1000 actinobacteria strains.</title>
        <authorList>
            <person name="Klenk H.-P."/>
        </authorList>
    </citation>
    <scope>NUCLEOTIDE SEQUENCE [LARGE SCALE GENOMIC DNA]</scope>
    <source>
        <strain evidence="1 2">DSM 29531</strain>
    </source>
</reference>
<evidence type="ECO:0000313" key="1">
    <source>
        <dbReference type="EMBL" id="NYJ75809.1"/>
    </source>
</evidence>